<dbReference type="InterPro" id="IPR050109">
    <property type="entry name" value="HTH-type_TetR-like_transc_reg"/>
</dbReference>
<evidence type="ECO:0000259" key="3">
    <source>
        <dbReference type="PROSITE" id="PS50977"/>
    </source>
</evidence>
<dbReference type="Proteomes" id="UP001611383">
    <property type="component" value="Chromosome"/>
</dbReference>
<feature type="domain" description="HTH tetR-type" evidence="3">
    <location>
        <begin position="7"/>
        <end position="67"/>
    </location>
</feature>
<name>A0ABY9WYP9_9BACT</name>
<dbReference type="PANTHER" id="PTHR30055:SF146">
    <property type="entry name" value="HTH-TYPE TRANSCRIPTIONAL DUAL REGULATOR CECR"/>
    <property type="match status" value="1"/>
</dbReference>
<evidence type="ECO:0000256" key="2">
    <source>
        <dbReference type="PROSITE-ProRule" id="PRU00335"/>
    </source>
</evidence>
<evidence type="ECO:0000313" key="4">
    <source>
        <dbReference type="EMBL" id="WNG48266.1"/>
    </source>
</evidence>
<keyword evidence="5" id="KW-1185">Reference proteome</keyword>
<dbReference type="PRINTS" id="PR00455">
    <property type="entry name" value="HTHTETR"/>
</dbReference>
<protein>
    <submittedName>
        <fullName evidence="4">TetR/AcrR family transcriptional regulator</fullName>
    </submittedName>
</protein>
<sequence length="188" mass="21006">MTTPAMERTRERMIRTALELFSEHGYEGTSIQMIATAMELSKAAVSYHFRTKEDLLAAVAEPAFTDLGQFLDETEAEPRKAVRRRLALRGYVSLLVKHRGLLALLEQDPIAATSPVISEKMTLFAERIRHLFESDAPDNAELVYLAVALGGLRNAAAWFPQLSDEELNQHLLATAERILGRTAPRTTQ</sequence>
<evidence type="ECO:0000313" key="5">
    <source>
        <dbReference type="Proteomes" id="UP001611383"/>
    </source>
</evidence>
<dbReference type="InterPro" id="IPR009057">
    <property type="entry name" value="Homeodomain-like_sf"/>
</dbReference>
<dbReference type="InterPro" id="IPR001647">
    <property type="entry name" value="HTH_TetR"/>
</dbReference>
<gene>
    <name evidence="4" type="ORF">F0U60_32170</name>
</gene>
<dbReference type="EMBL" id="CP043494">
    <property type="protein sequence ID" value="WNG48266.1"/>
    <property type="molecule type" value="Genomic_DNA"/>
</dbReference>
<accession>A0ABY9WYP9</accession>
<dbReference type="Pfam" id="PF00440">
    <property type="entry name" value="TetR_N"/>
    <property type="match status" value="1"/>
</dbReference>
<dbReference type="PROSITE" id="PS01081">
    <property type="entry name" value="HTH_TETR_1"/>
    <property type="match status" value="1"/>
</dbReference>
<evidence type="ECO:0000256" key="1">
    <source>
        <dbReference type="ARBA" id="ARBA00023125"/>
    </source>
</evidence>
<proteinExistence type="predicted"/>
<keyword evidence="1 2" id="KW-0238">DNA-binding</keyword>
<organism evidence="4 5">
    <name type="scientific">Archangium minus</name>
    <dbReference type="NCBI Taxonomy" id="83450"/>
    <lineage>
        <taxon>Bacteria</taxon>
        <taxon>Pseudomonadati</taxon>
        <taxon>Myxococcota</taxon>
        <taxon>Myxococcia</taxon>
        <taxon>Myxococcales</taxon>
        <taxon>Cystobacterineae</taxon>
        <taxon>Archangiaceae</taxon>
        <taxon>Archangium</taxon>
    </lineage>
</organism>
<reference evidence="4 5" key="1">
    <citation type="submission" date="2019-08" db="EMBL/GenBank/DDBJ databases">
        <title>Archangium and Cystobacter genomes.</title>
        <authorList>
            <person name="Chen I.-C.K."/>
            <person name="Wielgoss S."/>
        </authorList>
    </citation>
    <scope>NUCLEOTIDE SEQUENCE [LARGE SCALE GENOMIC DNA]</scope>
    <source>
        <strain evidence="4 5">Cbm 6</strain>
    </source>
</reference>
<dbReference type="InterPro" id="IPR023772">
    <property type="entry name" value="DNA-bd_HTH_TetR-type_CS"/>
</dbReference>
<dbReference type="PROSITE" id="PS50977">
    <property type="entry name" value="HTH_TETR_2"/>
    <property type="match status" value="1"/>
</dbReference>
<dbReference type="PANTHER" id="PTHR30055">
    <property type="entry name" value="HTH-TYPE TRANSCRIPTIONAL REGULATOR RUTR"/>
    <property type="match status" value="1"/>
</dbReference>
<dbReference type="SUPFAM" id="SSF46689">
    <property type="entry name" value="Homeodomain-like"/>
    <property type="match status" value="1"/>
</dbReference>
<dbReference type="Gene3D" id="1.10.357.10">
    <property type="entry name" value="Tetracycline Repressor, domain 2"/>
    <property type="match status" value="1"/>
</dbReference>
<feature type="DNA-binding region" description="H-T-H motif" evidence="2">
    <location>
        <begin position="30"/>
        <end position="49"/>
    </location>
</feature>